<organism evidence="3 4">
    <name type="scientific">Mucilaginibacter calamicampi</name>
    <dbReference type="NCBI Taxonomy" id="1302352"/>
    <lineage>
        <taxon>Bacteria</taxon>
        <taxon>Pseudomonadati</taxon>
        <taxon>Bacteroidota</taxon>
        <taxon>Sphingobacteriia</taxon>
        <taxon>Sphingobacteriales</taxon>
        <taxon>Sphingobacteriaceae</taxon>
        <taxon>Mucilaginibacter</taxon>
    </lineage>
</organism>
<evidence type="ECO:0000313" key="3">
    <source>
        <dbReference type="EMBL" id="MFD0751383.1"/>
    </source>
</evidence>
<evidence type="ECO:0000313" key="4">
    <source>
        <dbReference type="Proteomes" id="UP001596958"/>
    </source>
</evidence>
<gene>
    <name evidence="3" type="ORF">ACFQZS_14630</name>
</gene>
<dbReference type="PANTHER" id="PTHR14969">
    <property type="entry name" value="SPHINGOSINE-1-PHOSPHATE PHOSPHOHYDROLASE"/>
    <property type="match status" value="1"/>
</dbReference>
<dbReference type="Gene3D" id="1.20.144.10">
    <property type="entry name" value="Phosphatidic acid phosphatase type 2/haloperoxidase"/>
    <property type="match status" value="1"/>
</dbReference>
<reference evidence="4" key="1">
    <citation type="journal article" date="2019" name="Int. J. Syst. Evol. Microbiol.">
        <title>The Global Catalogue of Microorganisms (GCM) 10K type strain sequencing project: providing services to taxonomists for standard genome sequencing and annotation.</title>
        <authorList>
            <consortium name="The Broad Institute Genomics Platform"/>
            <consortium name="The Broad Institute Genome Sequencing Center for Infectious Disease"/>
            <person name="Wu L."/>
            <person name="Ma J."/>
        </authorList>
    </citation>
    <scope>NUCLEOTIDE SEQUENCE [LARGE SCALE GENOMIC DNA]</scope>
    <source>
        <strain evidence="4">CCUG 63418</strain>
    </source>
</reference>
<dbReference type="RefSeq" id="WP_377101500.1">
    <property type="nucleotide sequence ID" value="NZ_JBHTHU010000019.1"/>
</dbReference>
<comment type="caution">
    <text evidence="3">The sequence shown here is derived from an EMBL/GenBank/DDBJ whole genome shotgun (WGS) entry which is preliminary data.</text>
</comment>
<proteinExistence type="predicted"/>
<dbReference type="Pfam" id="PF01569">
    <property type="entry name" value="PAP2"/>
    <property type="match status" value="1"/>
</dbReference>
<accession>A0ABW2Z1M1</accession>
<feature type="transmembrane region" description="Helical" evidence="1">
    <location>
        <begin position="135"/>
        <end position="156"/>
    </location>
</feature>
<name>A0ABW2Z1M1_9SPHI</name>
<keyword evidence="4" id="KW-1185">Reference proteome</keyword>
<dbReference type="InterPro" id="IPR036938">
    <property type="entry name" value="PAP2/HPO_sf"/>
</dbReference>
<sequence length="192" mass="22135">MPDYLLHLDQQLFHFINHDMGNWFFDLLMPVLRDRRVWIPLYIFIFVFCLWRYKKRGLIIIVLLALAAGLADFGSATIIKSLFKRVRPCNTPALDATIIERVDCGPGYSFPSSHAADHFAVAVLLSIIFYKRYKWVLPASLLWAASISFAQVYVGVHYPIDVTVGAIYGSLVGWLFGWIYKKYCHRYVSSHP</sequence>
<keyword evidence="1" id="KW-0812">Transmembrane</keyword>
<keyword evidence="1" id="KW-1133">Transmembrane helix</keyword>
<feature type="transmembrane region" description="Helical" evidence="1">
    <location>
        <begin position="37"/>
        <end position="53"/>
    </location>
</feature>
<evidence type="ECO:0000259" key="2">
    <source>
        <dbReference type="SMART" id="SM00014"/>
    </source>
</evidence>
<keyword evidence="1" id="KW-0472">Membrane</keyword>
<dbReference type="SUPFAM" id="SSF48317">
    <property type="entry name" value="Acid phosphatase/Vanadium-dependent haloperoxidase"/>
    <property type="match status" value="1"/>
</dbReference>
<dbReference type="Proteomes" id="UP001596958">
    <property type="component" value="Unassembled WGS sequence"/>
</dbReference>
<feature type="domain" description="Phosphatidic acid phosphatase type 2/haloperoxidase" evidence="2">
    <location>
        <begin position="60"/>
        <end position="177"/>
    </location>
</feature>
<protein>
    <submittedName>
        <fullName evidence="3">Phosphatase PAP2 family protein</fullName>
    </submittedName>
</protein>
<feature type="transmembrane region" description="Helical" evidence="1">
    <location>
        <begin position="162"/>
        <end position="180"/>
    </location>
</feature>
<feature type="transmembrane region" description="Helical" evidence="1">
    <location>
        <begin position="59"/>
        <end position="79"/>
    </location>
</feature>
<dbReference type="PANTHER" id="PTHR14969:SF13">
    <property type="entry name" value="AT30094P"/>
    <property type="match status" value="1"/>
</dbReference>
<dbReference type="SMART" id="SM00014">
    <property type="entry name" value="acidPPc"/>
    <property type="match status" value="1"/>
</dbReference>
<dbReference type="InterPro" id="IPR000326">
    <property type="entry name" value="PAP2/HPO"/>
</dbReference>
<evidence type="ECO:0000256" key="1">
    <source>
        <dbReference type="SAM" id="Phobius"/>
    </source>
</evidence>
<dbReference type="EMBL" id="JBHTHU010000019">
    <property type="protein sequence ID" value="MFD0751383.1"/>
    <property type="molecule type" value="Genomic_DNA"/>
</dbReference>